<evidence type="ECO:0000256" key="1">
    <source>
        <dbReference type="SAM" id="MobiDB-lite"/>
    </source>
</evidence>
<dbReference type="EMBL" id="CAADEX010000061">
    <property type="protein sequence ID" value="VFJ56772.1"/>
    <property type="molecule type" value="Genomic_DNA"/>
</dbReference>
<name>A0A450SS94_9GAMM</name>
<gene>
    <name evidence="2" type="ORF">BECKDK2373B_GA0170837_10617</name>
</gene>
<accession>A0A450SS94</accession>
<protein>
    <submittedName>
        <fullName evidence="2">Uncharacterized protein</fullName>
    </submittedName>
</protein>
<proteinExistence type="predicted"/>
<dbReference type="AlphaFoldDB" id="A0A450SS94"/>
<organism evidence="2">
    <name type="scientific">Candidatus Kentrum sp. DK</name>
    <dbReference type="NCBI Taxonomy" id="2126562"/>
    <lineage>
        <taxon>Bacteria</taxon>
        <taxon>Pseudomonadati</taxon>
        <taxon>Pseudomonadota</taxon>
        <taxon>Gammaproteobacteria</taxon>
        <taxon>Candidatus Kentrum</taxon>
    </lineage>
</organism>
<sequence length="41" mass="4683">MTSRYLWTQCPFDATFSEKSHPEDSAPNSARTKFPGYTRNG</sequence>
<feature type="region of interest" description="Disordered" evidence="1">
    <location>
        <begin position="17"/>
        <end position="41"/>
    </location>
</feature>
<reference evidence="2" key="1">
    <citation type="submission" date="2019-02" db="EMBL/GenBank/DDBJ databases">
        <authorList>
            <person name="Gruber-Vodicka R. H."/>
            <person name="Seah K. B. B."/>
        </authorList>
    </citation>
    <scope>NUCLEOTIDE SEQUENCE</scope>
    <source>
        <strain evidence="2">BECK_DK47</strain>
    </source>
</reference>
<evidence type="ECO:0000313" key="2">
    <source>
        <dbReference type="EMBL" id="VFJ56772.1"/>
    </source>
</evidence>